<gene>
    <name evidence="1" type="ORF">GF359_09570</name>
</gene>
<evidence type="ECO:0000313" key="2">
    <source>
        <dbReference type="Proteomes" id="UP000630660"/>
    </source>
</evidence>
<protein>
    <submittedName>
        <fullName evidence="1">Uncharacterized protein</fullName>
    </submittedName>
</protein>
<dbReference type="EMBL" id="WJKJ01000316">
    <property type="protein sequence ID" value="MBD3365447.1"/>
    <property type="molecule type" value="Genomic_DNA"/>
</dbReference>
<accession>A0A9D5KAX2</accession>
<organism evidence="1 2">
    <name type="scientific">candidate division WOR-3 bacterium</name>
    <dbReference type="NCBI Taxonomy" id="2052148"/>
    <lineage>
        <taxon>Bacteria</taxon>
        <taxon>Bacteria division WOR-3</taxon>
    </lineage>
</organism>
<evidence type="ECO:0000313" key="1">
    <source>
        <dbReference type="EMBL" id="MBD3365447.1"/>
    </source>
</evidence>
<reference evidence="1" key="1">
    <citation type="submission" date="2019-11" db="EMBL/GenBank/DDBJ databases">
        <title>Microbial mats filling the niche in hypersaline microbial mats.</title>
        <authorList>
            <person name="Wong H.L."/>
            <person name="Macleod F.I."/>
            <person name="White R.A. III"/>
            <person name="Burns B.P."/>
        </authorList>
    </citation>
    <scope>NUCLEOTIDE SEQUENCE</scope>
    <source>
        <strain evidence="1">Bin_327</strain>
    </source>
</reference>
<dbReference type="AlphaFoldDB" id="A0A9D5KAX2"/>
<proteinExistence type="predicted"/>
<dbReference type="Proteomes" id="UP000630660">
    <property type="component" value="Unassembled WGS sequence"/>
</dbReference>
<dbReference type="PROSITE" id="PS51257">
    <property type="entry name" value="PROKAR_LIPOPROTEIN"/>
    <property type="match status" value="1"/>
</dbReference>
<comment type="caution">
    <text evidence="1">The sequence shown here is derived from an EMBL/GenBank/DDBJ whole genome shotgun (WGS) entry which is preliminary data.</text>
</comment>
<sequence>MLKYLFGMLILAAGGVLLVTFGCGHLETSEVEIEVNQVQTATQLVHLAGEEPGSGSAAISFFLSTPEGAEAILIEREIDGSFATLGNLKVEGSEAVKYEDPGELTPGDSLRYRFLTITRGRTVVAGEYIYSPSAPINFDIQDTIMPDKGRVDFIWETLTDSLTYRARLMPQEVPGADTMMLEKTLPHNSSDPVRWRVADDRLIGGARYILTVKTELSEPGILKSVESSREFYIGVIEEEEEEEKTT</sequence>
<name>A0A9D5KAX2_UNCW3</name>